<evidence type="ECO:0000313" key="2">
    <source>
        <dbReference type="Proteomes" id="UP001188597"/>
    </source>
</evidence>
<proteinExistence type="predicted"/>
<dbReference type="Pfam" id="PF14223">
    <property type="entry name" value="Retrotran_gag_2"/>
    <property type="match status" value="1"/>
</dbReference>
<gene>
    <name evidence="1" type="ORF">RJ639_015841</name>
</gene>
<dbReference type="EMBL" id="JAVXUP010001904">
    <property type="protein sequence ID" value="KAK3007127.1"/>
    <property type="molecule type" value="Genomic_DNA"/>
</dbReference>
<protein>
    <submittedName>
        <fullName evidence="1">Uncharacterized protein</fullName>
    </submittedName>
</protein>
<sequence>MSSKASIRNQIRSYGNTIEEKKIVEKILKSLSQRFEHVVTVIEESRDPSSLSRHDLMGSLQAHEKRTSRYSERPIKQAFQSKMIMAE</sequence>
<organism evidence="1 2">
    <name type="scientific">Escallonia herrerae</name>
    <dbReference type="NCBI Taxonomy" id="1293975"/>
    <lineage>
        <taxon>Eukaryota</taxon>
        <taxon>Viridiplantae</taxon>
        <taxon>Streptophyta</taxon>
        <taxon>Embryophyta</taxon>
        <taxon>Tracheophyta</taxon>
        <taxon>Spermatophyta</taxon>
        <taxon>Magnoliopsida</taxon>
        <taxon>eudicotyledons</taxon>
        <taxon>Gunneridae</taxon>
        <taxon>Pentapetalae</taxon>
        <taxon>asterids</taxon>
        <taxon>campanulids</taxon>
        <taxon>Escalloniales</taxon>
        <taxon>Escalloniaceae</taxon>
        <taxon>Escallonia</taxon>
    </lineage>
</organism>
<name>A0AA89ALS0_9ASTE</name>
<evidence type="ECO:0000313" key="1">
    <source>
        <dbReference type="EMBL" id="KAK3007127.1"/>
    </source>
</evidence>
<comment type="caution">
    <text evidence="1">The sequence shown here is derived from an EMBL/GenBank/DDBJ whole genome shotgun (WGS) entry which is preliminary data.</text>
</comment>
<reference evidence="1" key="1">
    <citation type="submission" date="2022-12" db="EMBL/GenBank/DDBJ databases">
        <title>Draft genome assemblies for two species of Escallonia (Escalloniales).</title>
        <authorList>
            <person name="Chanderbali A."/>
            <person name="Dervinis C."/>
            <person name="Anghel I."/>
            <person name="Soltis D."/>
            <person name="Soltis P."/>
            <person name="Zapata F."/>
        </authorList>
    </citation>
    <scope>NUCLEOTIDE SEQUENCE</scope>
    <source>
        <strain evidence="1">UCBG64.0493</strain>
        <tissue evidence="1">Leaf</tissue>
    </source>
</reference>
<keyword evidence="2" id="KW-1185">Reference proteome</keyword>
<accession>A0AA89ALS0</accession>
<dbReference type="PANTHER" id="PTHR35317:SF36">
    <property type="match status" value="1"/>
</dbReference>
<dbReference type="PANTHER" id="PTHR35317">
    <property type="entry name" value="OS04G0629600 PROTEIN"/>
    <property type="match status" value="1"/>
</dbReference>
<dbReference type="AlphaFoldDB" id="A0AA89ALS0"/>
<dbReference type="Proteomes" id="UP001188597">
    <property type="component" value="Unassembled WGS sequence"/>
</dbReference>